<evidence type="ECO:0000313" key="2">
    <source>
        <dbReference type="Proteomes" id="UP000053766"/>
    </source>
</evidence>
<reference evidence="2" key="2">
    <citation type="journal article" date="2016" name="Sci. Rep.">
        <title>Dictyocaulus viviparus genome, variome and transcriptome elucidate lungworm biology and support future intervention.</title>
        <authorList>
            <person name="McNulty S.N."/>
            <person name="Strube C."/>
            <person name="Rosa B.A."/>
            <person name="Martin J.C."/>
            <person name="Tyagi R."/>
            <person name="Choi Y.J."/>
            <person name="Wang Q."/>
            <person name="Hallsworth Pepin K."/>
            <person name="Zhang X."/>
            <person name="Ozersky P."/>
            <person name="Wilson R.K."/>
            <person name="Sternberg P.W."/>
            <person name="Gasser R.B."/>
            <person name="Mitreva M."/>
        </authorList>
    </citation>
    <scope>NUCLEOTIDE SEQUENCE [LARGE SCALE GENOMIC DNA]</scope>
    <source>
        <strain evidence="2">HannoverDv2000</strain>
    </source>
</reference>
<dbReference type="Proteomes" id="UP000053766">
    <property type="component" value="Unassembled WGS sequence"/>
</dbReference>
<gene>
    <name evidence="1" type="ORF">DICVIV_02400</name>
</gene>
<organism evidence="1 2">
    <name type="scientific">Dictyocaulus viviparus</name>
    <name type="common">Bovine lungworm</name>
    <dbReference type="NCBI Taxonomy" id="29172"/>
    <lineage>
        <taxon>Eukaryota</taxon>
        <taxon>Metazoa</taxon>
        <taxon>Ecdysozoa</taxon>
        <taxon>Nematoda</taxon>
        <taxon>Chromadorea</taxon>
        <taxon>Rhabditida</taxon>
        <taxon>Rhabditina</taxon>
        <taxon>Rhabditomorpha</taxon>
        <taxon>Strongyloidea</taxon>
        <taxon>Metastrongylidae</taxon>
        <taxon>Dictyocaulus</taxon>
    </lineage>
</organism>
<accession>A0A0D8Y9Z4</accession>
<proteinExistence type="predicted"/>
<sequence>MGPAENVHNIVNGLIRHTILDVERVLKRIPQNGDHLDVISMPDNKAFNEVDISLDKIVLKRIPQNGDHLDVISMPDNKAFNEVDISLDKIEEILPSSCSDTLGVVRSSSVSYVSKSKHEEQENTVKMSNRNEKKKFVKATAHILSDTLFRSSVSSVSKSKHEEQENTVKMSNRNEKKKFVKATAHILSDTIRVLPIGKMDGMKLDMMLRLNKKNPDETQLIDIRIECPEFKPNRIRVDGQWYNIV</sequence>
<evidence type="ECO:0000313" key="1">
    <source>
        <dbReference type="EMBL" id="KJH51386.1"/>
    </source>
</evidence>
<reference evidence="1 2" key="1">
    <citation type="submission" date="2013-11" db="EMBL/GenBank/DDBJ databases">
        <title>Draft genome of the bovine lungworm Dictyocaulus viviparus.</title>
        <authorList>
            <person name="Mitreva M."/>
        </authorList>
    </citation>
    <scope>NUCLEOTIDE SEQUENCE [LARGE SCALE GENOMIC DNA]</scope>
    <source>
        <strain evidence="1 2">HannoverDv2000</strain>
    </source>
</reference>
<protein>
    <submittedName>
        <fullName evidence="1">Uncharacterized protein</fullName>
    </submittedName>
</protein>
<dbReference type="AlphaFoldDB" id="A0A0D8Y9Z4"/>
<dbReference type="EMBL" id="KN716184">
    <property type="protein sequence ID" value="KJH51386.1"/>
    <property type="molecule type" value="Genomic_DNA"/>
</dbReference>
<dbReference type="OrthoDB" id="5860189at2759"/>
<keyword evidence="2" id="KW-1185">Reference proteome</keyword>
<name>A0A0D8Y9Z4_DICVI</name>